<name>A0ABW2AKD8_9MICO</name>
<dbReference type="EMBL" id="JBHSWH010000001">
    <property type="protein sequence ID" value="MFC6707392.1"/>
    <property type="molecule type" value="Genomic_DNA"/>
</dbReference>
<keyword evidence="2" id="KW-1185">Reference proteome</keyword>
<proteinExistence type="predicted"/>
<evidence type="ECO:0000313" key="2">
    <source>
        <dbReference type="Proteomes" id="UP001596298"/>
    </source>
</evidence>
<dbReference type="RefSeq" id="WP_382404060.1">
    <property type="nucleotide sequence ID" value="NZ_JBHSWH010000001.1"/>
</dbReference>
<accession>A0ABW2AKD8</accession>
<evidence type="ECO:0000313" key="1">
    <source>
        <dbReference type="EMBL" id="MFC6707392.1"/>
    </source>
</evidence>
<protein>
    <submittedName>
        <fullName evidence="1">Uncharacterized protein</fullName>
    </submittedName>
</protein>
<comment type="caution">
    <text evidence="1">The sequence shown here is derived from an EMBL/GenBank/DDBJ whole genome shotgun (WGS) entry which is preliminary data.</text>
</comment>
<sequence>MAVLLDHQHLFGSGLTAHRHHRHCSGMTHEVSRHMATRTELNILGDDVPDPPLVYDSGRRHRLRIDPVRNRR</sequence>
<organism evidence="1 2">
    <name type="scientific">Flexivirga alba</name>
    <dbReference type="NCBI Taxonomy" id="702742"/>
    <lineage>
        <taxon>Bacteria</taxon>
        <taxon>Bacillati</taxon>
        <taxon>Actinomycetota</taxon>
        <taxon>Actinomycetes</taxon>
        <taxon>Micrococcales</taxon>
        <taxon>Dermacoccaceae</taxon>
        <taxon>Flexivirga</taxon>
    </lineage>
</organism>
<dbReference type="Proteomes" id="UP001596298">
    <property type="component" value="Unassembled WGS sequence"/>
</dbReference>
<reference evidence="2" key="1">
    <citation type="journal article" date="2019" name="Int. J. Syst. Evol. Microbiol.">
        <title>The Global Catalogue of Microorganisms (GCM) 10K type strain sequencing project: providing services to taxonomists for standard genome sequencing and annotation.</title>
        <authorList>
            <consortium name="The Broad Institute Genomics Platform"/>
            <consortium name="The Broad Institute Genome Sequencing Center for Infectious Disease"/>
            <person name="Wu L."/>
            <person name="Ma J."/>
        </authorList>
    </citation>
    <scope>NUCLEOTIDE SEQUENCE [LARGE SCALE GENOMIC DNA]</scope>
    <source>
        <strain evidence="2">CCUG 58127</strain>
    </source>
</reference>
<gene>
    <name evidence="1" type="ORF">ACFQDH_19600</name>
</gene>